<feature type="chain" id="PRO_5046517882" evidence="1">
    <location>
        <begin position="36"/>
        <end position="94"/>
    </location>
</feature>
<accession>A0ABW1BV85</accession>
<gene>
    <name evidence="2" type="ORF">ACFPUY_19095</name>
</gene>
<evidence type="ECO:0000313" key="2">
    <source>
        <dbReference type="EMBL" id="MFC5817209.1"/>
    </source>
</evidence>
<proteinExistence type="predicted"/>
<organism evidence="2 3">
    <name type="scientific">Nonomuraea harbinensis</name>
    <dbReference type="NCBI Taxonomy" id="1286938"/>
    <lineage>
        <taxon>Bacteria</taxon>
        <taxon>Bacillati</taxon>
        <taxon>Actinomycetota</taxon>
        <taxon>Actinomycetes</taxon>
        <taxon>Streptosporangiales</taxon>
        <taxon>Streptosporangiaceae</taxon>
        <taxon>Nonomuraea</taxon>
    </lineage>
</organism>
<feature type="signal peptide" evidence="1">
    <location>
        <begin position="1"/>
        <end position="35"/>
    </location>
</feature>
<keyword evidence="3" id="KW-1185">Reference proteome</keyword>
<evidence type="ECO:0000256" key="1">
    <source>
        <dbReference type="SAM" id="SignalP"/>
    </source>
</evidence>
<evidence type="ECO:0000313" key="3">
    <source>
        <dbReference type="Proteomes" id="UP001596096"/>
    </source>
</evidence>
<name>A0ABW1BV85_9ACTN</name>
<dbReference type="RefSeq" id="WP_219543977.1">
    <property type="nucleotide sequence ID" value="NZ_JAHKRN010000006.1"/>
</dbReference>
<keyword evidence="1" id="KW-0732">Signal</keyword>
<sequence>MPKLKSVLAGLALSTAVTGGVVVAGATMTTTSAAAATQVSAGTSVLTGGHCGHRCWWRKHHRKHVRVIVENFNINRNPFEHRRHHRNWGWDDLD</sequence>
<protein>
    <submittedName>
        <fullName evidence="2">Uncharacterized protein</fullName>
    </submittedName>
</protein>
<dbReference type="EMBL" id="JBHSNW010000008">
    <property type="protein sequence ID" value="MFC5817209.1"/>
    <property type="molecule type" value="Genomic_DNA"/>
</dbReference>
<reference evidence="3" key="1">
    <citation type="journal article" date="2019" name="Int. J. Syst. Evol. Microbiol.">
        <title>The Global Catalogue of Microorganisms (GCM) 10K type strain sequencing project: providing services to taxonomists for standard genome sequencing and annotation.</title>
        <authorList>
            <consortium name="The Broad Institute Genomics Platform"/>
            <consortium name="The Broad Institute Genome Sequencing Center for Infectious Disease"/>
            <person name="Wu L."/>
            <person name="Ma J."/>
        </authorList>
    </citation>
    <scope>NUCLEOTIDE SEQUENCE [LARGE SCALE GENOMIC DNA]</scope>
    <source>
        <strain evidence="3">CGMCC 4.7106</strain>
    </source>
</reference>
<dbReference type="Proteomes" id="UP001596096">
    <property type="component" value="Unassembled WGS sequence"/>
</dbReference>
<comment type="caution">
    <text evidence="2">The sequence shown here is derived from an EMBL/GenBank/DDBJ whole genome shotgun (WGS) entry which is preliminary data.</text>
</comment>